<feature type="domain" description="PrcB C-terminal" evidence="1">
    <location>
        <begin position="75"/>
        <end position="132"/>
    </location>
</feature>
<keyword evidence="2" id="KW-0645">Protease</keyword>
<dbReference type="EMBL" id="DWXE01000027">
    <property type="protein sequence ID" value="HJB91380.1"/>
    <property type="molecule type" value="Genomic_DNA"/>
</dbReference>
<dbReference type="InterPro" id="IPR025748">
    <property type="entry name" value="PrcB_C_dom"/>
</dbReference>
<keyword evidence="2" id="KW-0378">Hydrolase</keyword>
<evidence type="ECO:0000259" key="1">
    <source>
        <dbReference type="Pfam" id="PF14343"/>
    </source>
</evidence>
<evidence type="ECO:0000313" key="2">
    <source>
        <dbReference type="EMBL" id="HJB91380.1"/>
    </source>
</evidence>
<dbReference type="Pfam" id="PF14343">
    <property type="entry name" value="PrcB_C"/>
    <property type="match status" value="1"/>
</dbReference>
<evidence type="ECO:0000313" key="3">
    <source>
        <dbReference type="Proteomes" id="UP000886883"/>
    </source>
</evidence>
<sequence>MKKPGIRAGRAIRLAAMLLALAFLGGCGLGKKQEERTNLEFTVVDEERLPEELARLVGEKKSGAFKLTYADGGYLYLCIGYGKQETGGYSISVNDLYETANAIYLDTSLIGPKEADGKNGSPSYPYLVIKTPFMDKTVVFD</sequence>
<gene>
    <name evidence="2" type="ORF">H9763_07925</name>
</gene>
<proteinExistence type="predicted"/>
<reference evidence="2" key="1">
    <citation type="journal article" date="2021" name="PeerJ">
        <title>Extensive microbial diversity within the chicken gut microbiome revealed by metagenomics and culture.</title>
        <authorList>
            <person name="Gilroy R."/>
            <person name="Ravi A."/>
            <person name="Getino M."/>
            <person name="Pursley I."/>
            <person name="Horton D.L."/>
            <person name="Alikhan N.F."/>
            <person name="Baker D."/>
            <person name="Gharbi K."/>
            <person name="Hall N."/>
            <person name="Watson M."/>
            <person name="Adriaenssens E.M."/>
            <person name="Foster-Nyarko E."/>
            <person name="Jarju S."/>
            <person name="Secka A."/>
            <person name="Antonio M."/>
            <person name="Oren A."/>
            <person name="Chaudhuri R.R."/>
            <person name="La Ragione R."/>
            <person name="Hildebrand F."/>
            <person name="Pallen M.J."/>
        </authorList>
    </citation>
    <scope>NUCLEOTIDE SEQUENCE</scope>
    <source>
        <strain evidence="2">USAMLcec3-2134</strain>
    </source>
</reference>
<dbReference type="AlphaFoldDB" id="A0A9D2MSV6"/>
<name>A0A9D2MSV6_9FIRM</name>
<accession>A0A9D2MSV6</accession>
<organism evidence="2 3">
    <name type="scientific">Candidatus Eisenbergiella merdigallinarum</name>
    <dbReference type="NCBI Taxonomy" id="2838552"/>
    <lineage>
        <taxon>Bacteria</taxon>
        <taxon>Bacillati</taxon>
        <taxon>Bacillota</taxon>
        <taxon>Clostridia</taxon>
        <taxon>Lachnospirales</taxon>
        <taxon>Lachnospiraceae</taxon>
        <taxon>Eisenbergiella</taxon>
    </lineage>
</organism>
<dbReference type="PROSITE" id="PS51257">
    <property type="entry name" value="PROKAR_LIPOPROTEIN"/>
    <property type="match status" value="1"/>
</dbReference>
<reference evidence="2" key="2">
    <citation type="submission" date="2021-04" db="EMBL/GenBank/DDBJ databases">
        <authorList>
            <person name="Gilroy R."/>
        </authorList>
    </citation>
    <scope>NUCLEOTIDE SEQUENCE</scope>
    <source>
        <strain evidence="2">USAMLcec3-2134</strain>
    </source>
</reference>
<comment type="caution">
    <text evidence="2">The sequence shown here is derived from an EMBL/GenBank/DDBJ whole genome shotgun (WGS) entry which is preliminary data.</text>
</comment>
<dbReference type="GO" id="GO:0006508">
    <property type="term" value="P:proteolysis"/>
    <property type="evidence" value="ECO:0007669"/>
    <property type="project" value="UniProtKB-KW"/>
</dbReference>
<dbReference type="Proteomes" id="UP000886883">
    <property type="component" value="Unassembled WGS sequence"/>
</dbReference>
<dbReference type="GO" id="GO:0008233">
    <property type="term" value="F:peptidase activity"/>
    <property type="evidence" value="ECO:0007669"/>
    <property type="project" value="UniProtKB-KW"/>
</dbReference>
<protein>
    <submittedName>
        <fullName evidence="2">Protease complex subunit PrcB family protein</fullName>
    </submittedName>
</protein>